<keyword evidence="3" id="KW-1185">Reference proteome</keyword>
<proteinExistence type="predicted"/>
<organism evidence="2 3">
    <name type="scientific">Nonomuraea mesophila</name>
    <dbReference type="NCBI Taxonomy" id="2530382"/>
    <lineage>
        <taxon>Bacteria</taxon>
        <taxon>Bacillati</taxon>
        <taxon>Actinomycetota</taxon>
        <taxon>Actinomycetes</taxon>
        <taxon>Streptosporangiales</taxon>
        <taxon>Streptosporangiaceae</taxon>
        <taxon>Nonomuraea</taxon>
    </lineage>
</organism>
<keyword evidence="1" id="KW-0812">Transmembrane</keyword>
<dbReference type="Proteomes" id="UP000295136">
    <property type="component" value="Unassembled WGS sequence"/>
</dbReference>
<evidence type="ECO:0000256" key="1">
    <source>
        <dbReference type="SAM" id="Phobius"/>
    </source>
</evidence>
<name>A0A4R5FKN5_9ACTN</name>
<reference evidence="2 3" key="1">
    <citation type="submission" date="2019-03" db="EMBL/GenBank/DDBJ databases">
        <title>Draft genome sequences of novel Actinobacteria.</title>
        <authorList>
            <person name="Sahin N."/>
            <person name="Ay H."/>
            <person name="Saygin H."/>
        </authorList>
    </citation>
    <scope>NUCLEOTIDE SEQUENCE [LARGE SCALE GENOMIC DNA]</scope>
    <source>
        <strain evidence="2 3">6K102</strain>
    </source>
</reference>
<feature type="transmembrane region" description="Helical" evidence="1">
    <location>
        <begin position="65"/>
        <end position="81"/>
    </location>
</feature>
<evidence type="ECO:0000313" key="2">
    <source>
        <dbReference type="EMBL" id="TDE53195.1"/>
    </source>
</evidence>
<comment type="caution">
    <text evidence="2">The sequence shown here is derived from an EMBL/GenBank/DDBJ whole genome shotgun (WGS) entry which is preliminary data.</text>
</comment>
<protein>
    <recommendedName>
        <fullName evidence="4">MFS transporter</fullName>
    </recommendedName>
</protein>
<dbReference type="EMBL" id="SMLD01000038">
    <property type="protein sequence ID" value="TDE53195.1"/>
    <property type="molecule type" value="Genomic_DNA"/>
</dbReference>
<gene>
    <name evidence="2" type="ORF">E1295_16980</name>
</gene>
<dbReference type="RefSeq" id="WP_132631253.1">
    <property type="nucleotide sequence ID" value="NZ_SMLD01000038.1"/>
</dbReference>
<dbReference type="Gene3D" id="1.20.1250.20">
    <property type="entry name" value="MFS general substrate transporter like domains"/>
    <property type="match status" value="1"/>
</dbReference>
<evidence type="ECO:0008006" key="4">
    <source>
        <dbReference type="Google" id="ProtNLM"/>
    </source>
</evidence>
<sequence>MLWALTAALSATGNNAVATYFVQLGEHAGLPAALTGNLLSLSTALAIAVRLAAGALTDLAPRHNPTVITAMMAGTLGLVLISTGSLVLFVAGAVLSFSAGWGWTGLLLATTLRLVPDRTENAGHTVQVGIYSGATVAPFAFGALSSTLGFTGTALIAAAPGGHG</sequence>
<feature type="transmembrane region" description="Helical" evidence="1">
    <location>
        <begin position="28"/>
        <end position="53"/>
    </location>
</feature>
<keyword evidence="1" id="KW-1133">Transmembrane helix</keyword>
<feature type="transmembrane region" description="Helical" evidence="1">
    <location>
        <begin position="87"/>
        <end position="109"/>
    </location>
</feature>
<dbReference type="AlphaFoldDB" id="A0A4R5FKN5"/>
<accession>A0A4R5FKN5</accession>
<evidence type="ECO:0000313" key="3">
    <source>
        <dbReference type="Proteomes" id="UP000295136"/>
    </source>
</evidence>
<dbReference type="InterPro" id="IPR036259">
    <property type="entry name" value="MFS_trans_sf"/>
</dbReference>
<dbReference type="SUPFAM" id="SSF103473">
    <property type="entry name" value="MFS general substrate transporter"/>
    <property type="match status" value="1"/>
</dbReference>
<keyword evidence="1" id="KW-0472">Membrane</keyword>